<dbReference type="GO" id="GO:0006139">
    <property type="term" value="P:nucleobase-containing compound metabolic process"/>
    <property type="evidence" value="ECO:0007669"/>
    <property type="project" value="UniProtKB-ARBA"/>
</dbReference>
<dbReference type="GO" id="GO:0071949">
    <property type="term" value="F:FAD binding"/>
    <property type="evidence" value="ECO:0007669"/>
    <property type="project" value="TreeGrafter"/>
</dbReference>
<evidence type="ECO:0000256" key="2">
    <source>
        <dbReference type="ARBA" id="ARBA00005862"/>
    </source>
</evidence>
<feature type="binding site" evidence="6">
    <location>
        <position position="220"/>
    </location>
    <ligand>
        <name>FAD</name>
        <dbReference type="ChEBI" id="CHEBI:57692"/>
    </ligand>
</feature>
<dbReference type="InterPro" id="IPR006050">
    <property type="entry name" value="DNA_photolyase_N"/>
</dbReference>
<dbReference type="SUPFAM" id="SSF52425">
    <property type="entry name" value="Cryptochrome/photolyase, N-terminal domain"/>
    <property type="match status" value="1"/>
</dbReference>
<comment type="cofactor">
    <cofactor evidence="1">
        <name>(6R)-5,10-methylene-5,6,7,8-tetrahydrofolate</name>
        <dbReference type="ChEBI" id="CHEBI:15636"/>
    </cofactor>
</comment>
<evidence type="ECO:0000259" key="8">
    <source>
        <dbReference type="PROSITE" id="PS51645"/>
    </source>
</evidence>
<dbReference type="GO" id="GO:0003677">
    <property type="term" value="F:DNA binding"/>
    <property type="evidence" value="ECO:0007669"/>
    <property type="project" value="TreeGrafter"/>
</dbReference>
<comment type="cofactor">
    <cofactor evidence="6">
        <name>FAD</name>
        <dbReference type="ChEBI" id="CHEBI:57692"/>
    </cofactor>
    <text evidence="6">Binds 1 FAD per subunit.</text>
</comment>
<keyword evidence="5 7" id="KW-0157">Chromophore</keyword>
<dbReference type="Proteomes" id="UP000071641">
    <property type="component" value="Unassembled WGS sequence"/>
</dbReference>
<dbReference type="PROSITE" id="PS00394">
    <property type="entry name" value="DNA_PHOTOLYASES_1_1"/>
    <property type="match status" value="1"/>
</dbReference>
<dbReference type="PRINTS" id="PR00147">
    <property type="entry name" value="DNAPHOTLYASE"/>
</dbReference>
<accession>A0A128EZ57</accession>
<dbReference type="Pfam" id="PF03441">
    <property type="entry name" value="FAD_binding_7"/>
    <property type="match status" value="1"/>
</dbReference>
<dbReference type="Gene3D" id="3.40.50.620">
    <property type="entry name" value="HUPs"/>
    <property type="match status" value="1"/>
</dbReference>
<dbReference type="InterPro" id="IPR036155">
    <property type="entry name" value="Crypto/Photolyase_N_sf"/>
</dbReference>
<dbReference type="SUPFAM" id="SSF48173">
    <property type="entry name" value="Cryptochrome/photolyase FAD-binding domain"/>
    <property type="match status" value="1"/>
</dbReference>
<dbReference type="EMBL" id="FIZX01000001">
    <property type="protein sequence ID" value="CZF79842.1"/>
    <property type="molecule type" value="Genomic_DNA"/>
</dbReference>
<dbReference type="GO" id="GO:0006950">
    <property type="term" value="P:response to stress"/>
    <property type="evidence" value="ECO:0007669"/>
    <property type="project" value="UniProtKB-ARBA"/>
</dbReference>
<comment type="similarity">
    <text evidence="7">Belongs to the DNA photolyase family.</text>
</comment>
<dbReference type="InterPro" id="IPR036134">
    <property type="entry name" value="Crypto/Photolyase_FAD-like_sf"/>
</dbReference>
<keyword evidence="10" id="KW-1185">Reference proteome</keyword>
<evidence type="ECO:0000256" key="7">
    <source>
        <dbReference type="RuleBase" id="RU004182"/>
    </source>
</evidence>
<evidence type="ECO:0000256" key="6">
    <source>
        <dbReference type="PIRSR" id="PIRSR602081-1"/>
    </source>
</evidence>
<keyword evidence="3 6" id="KW-0285">Flavoprotein</keyword>
<feature type="domain" description="Photolyase/cryptochrome alpha/beta" evidence="8">
    <location>
        <begin position="11"/>
        <end position="141"/>
    </location>
</feature>
<evidence type="ECO:0000313" key="10">
    <source>
        <dbReference type="Proteomes" id="UP000071641"/>
    </source>
</evidence>
<dbReference type="RefSeq" id="WP_062662525.1">
    <property type="nucleotide sequence ID" value="NZ_FIZX01000001.1"/>
</dbReference>
<dbReference type="InterPro" id="IPR002081">
    <property type="entry name" value="Cryptochrome/DNA_photolyase_1"/>
</dbReference>
<name>A0A128EZ57_9GAMM</name>
<keyword evidence="4 6" id="KW-0274">FAD</keyword>
<dbReference type="GO" id="GO:0009416">
    <property type="term" value="P:response to light stimulus"/>
    <property type="evidence" value="ECO:0007669"/>
    <property type="project" value="TreeGrafter"/>
</dbReference>
<dbReference type="InterPro" id="IPR005101">
    <property type="entry name" value="Cryptochr/Photolyase_FAD-bd"/>
</dbReference>
<protein>
    <submittedName>
        <fullName evidence="9">Cryptochrome-like protein cry2</fullName>
    </submittedName>
</protein>
<comment type="similarity">
    <text evidence="2">Belongs to the DNA photolyase class-1 family.</text>
</comment>
<dbReference type="InterPro" id="IPR014729">
    <property type="entry name" value="Rossmann-like_a/b/a_fold"/>
</dbReference>
<reference evidence="10" key="1">
    <citation type="submission" date="2016-02" db="EMBL/GenBank/DDBJ databases">
        <authorList>
            <person name="Rodrigo-Torres Lidia"/>
            <person name="Arahal R.David."/>
        </authorList>
    </citation>
    <scope>NUCLEOTIDE SEQUENCE [LARGE SCALE GENOMIC DNA]</scope>
    <source>
        <strain evidence="10">CECT 9029</strain>
    </source>
</reference>
<proteinExistence type="inferred from homology"/>
<dbReference type="InterPro" id="IPR018394">
    <property type="entry name" value="DNA_photolyase_1_CS_C"/>
</dbReference>
<organism evidence="9 10">
    <name type="scientific">Grimontia celer</name>
    <dbReference type="NCBI Taxonomy" id="1796497"/>
    <lineage>
        <taxon>Bacteria</taxon>
        <taxon>Pseudomonadati</taxon>
        <taxon>Pseudomonadota</taxon>
        <taxon>Gammaproteobacteria</taxon>
        <taxon>Vibrionales</taxon>
        <taxon>Vibrionaceae</taxon>
        <taxon>Grimontia</taxon>
    </lineage>
</organism>
<gene>
    <name evidence="9" type="primary">cry2</name>
    <name evidence="9" type="ORF">GCE9029_01681</name>
</gene>
<dbReference type="PROSITE" id="PS51645">
    <property type="entry name" value="PHR_CRY_ALPHA_BETA"/>
    <property type="match status" value="1"/>
</dbReference>
<evidence type="ECO:0000256" key="3">
    <source>
        <dbReference type="ARBA" id="ARBA00022630"/>
    </source>
</evidence>
<dbReference type="AlphaFoldDB" id="A0A128EZ57"/>
<evidence type="ECO:0000256" key="4">
    <source>
        <dbReference type="ARBA" id="ARBA00022827"/>
    </source>
</evidence>
<dbReference type="STRING" id="1796497.GCE9029_01681"/>
<sequence>MPSSPTQNRDAISLVWLKRDLRLTDHAPLQAAIASGLPVLLLYVFEPMLLEDEHYSERHWRFVWQSLEDMNRQLLPFGGKVLVAQGNCIETLESISTQFAVKAMYSHEETGLMKTFERDREVKRWCEERAIDWQEFQTGAVKRGAISRDGWDKAWDKTMRAPVVTPQLSNATFIDEENVNLSSLCPPESWQQKQRGMQTGGATLAWQTLNSFYESRGKDYAYKISKPAESRNHCSRLSPYLAWGNISVREVYQTLLQHWNDQGWRRSLSALSSRFHWHCHFIQKFESECDMEFRHVNRGYEAFPYRKDEDVFRDLEYWKQGMTGYPLVDACMRCLHATGYINFRMRSMLVSFLCHHLNIDWRLGVKHLASLFLDFEPGIHYAQFQMQASVTGTNTIRIYNPTKQAEEHDPEAVFIHRWLPELRNVPAPLVFEPWLLTPMEQKMYDVSIGDNGDYPNPCLTLETAAKEARDRLWGWKKCPEVKKESKRILAVHVRPE</sequence>
<dbReference type="Gene3D" id="1.10.579.10">
    <property type="entry name" value="DNA Cyclobutane Dipyrimidine Photolyase, subunit A, domain 3"/>
    <property type="match status" value="1"/>
</dbReference>
<dbReference type="Pfam" id="PF00875">
    <property type="entry name" value="DNA_photolyase"/>
    <property type="match status" value="1"/>
</dbReference>
<evidence type="ECO:0000256" key="1">
    <source>
        <dbReference type="ARBA" id="ARBA00001932"/>
    </source>
</evidence>
<dbReference type="OrthoDB" id="9772484at2"/>
<dbReference type="PANTHER" id="PTHR11455">
    <property type="entry name" value="CRYPTOCHROME"/>
    <property type="match status" value="1"/>
</dbReference>
<dbReference type="Gene3D" id="1.25.40.80">
    <property type="match status" value="1"/>
</dbReference>
<dbReference type="GO" id="GO:0003904">
    <property type="term" value="F:deoxyribodipyrimidine photo-lyase activity"/>
    <property type="evidence" value="ECO:0007669"/>
    <property type="project" value="TreeGrafter"/>
</dbReference>
<dbReference type="PANTHER" id="PTHR11455:SF9">
    <property type="entry name" value="CRYPTOCHROME CIRCADIAN CLOCK 5 ISOFORM X1"/>
    <property type="match status" value="1"/>
</dbReference>
<evidence type="ECO:0000256" key="5">
    <source>
        <dbReference type="ARBA" id="ARBA00022991"/>
    </source>
</evidence>
<evidence type="ECO:0000313" key="9">
    <source>
        <dbReference type="EMBL" id="CZF79842.1"/>
    </source>
</evidence>